<dbReference type="STRING" id="101091.A0A1C7N3X7"/>
<organism evidence="1 2">
    <name type="scientific">Choanephora cucurbitarum</name>
    <dbReference type="NCBI Taxonomy" id="101091"/>
    <lineage>
        <taxon>Eukaryota</taxon>
        <taxon>Fungi</taxon>
        <taxon>Fungi incertae sedis</taxon>
        <taxon>Mucoromycota</taxon>
        <taxon>Mucoromycotina</taxon>
        <taxon>Mucoromycetes</taxon>
        <taxon>Mucorales</taxon>
        <taxon>Mucorineae</taxon>
        <taxon>Choanephoraceae</taxon>
        <taxon>Choanephoroideae</taxon>
        <taxon>Choanephora</taxon>
    </lineage>
</organism>
<dbReference type="EMBL" id="LUGH01000607">
    <property type="protein sequence ID" value="OBZ83771.1"/>
    <property type="molecule type" value="Genomic_DNA"/>
</dbReference>
<dbReference type="Proteomes" id="UP000093000">
    <property type="component" value="Unassembled WGS sequence"/>
</dbReference>
<sequence length="246" mass="28050">NSSIEKTYELPSWNQPPEVDIADDCRYLGDKGLILAMSYYQENDCVQNLLANRGSITAQQTSQTGLPASYYSYHSTASAAPMPPAPHLNVQWIRVTLGWIISGLDSSVSTSQIYENDFVKLNQMLAKQGCFKYDPLSEPILDHIVNQQDHHAERLPESLVNYVHTHSHECHTRLSRLQHMLEGAGVNPLMLWKYTFAKSFVVGSGSLLCEEDVVRRIQDSEEEWRRKKSSLYNRLFDTHIHRSIAI</sequence>
<accession>A0A1C7N3X7</accession>
<name>A0A1C7N3X7_9FUNG</name>
<evidence type="ECO:0000313" key="2">
    <source>
        <dbReference type="Proteomes" id="UP000093000"/>
    </source>
</evidence>
<dbReference type="AlphaFoldDB" id="A0A1C7N3X7"/>
<gene>
    <name evidence="1" type="ORF">A0J61_08179</name>
</gene>
<reference evidence="1 2" key="1">
    <citation type="submission" date="2016-03" db="EMBL/GenBank/DDBJ databases">
        <title>Choanephora cucurbitarum.</title>
        <authorList>
            <person name="Min B."/>
            <person name="Park H."/>
            <person name="Park J.-H."/>
            <person name="Shin H.-D."/>
            <person name="Choi I.-G."/>
        </authorList>
    </citation>
    <scope>NUCLEOTIDE SEQUENCE [LARGE SCALE GENOMIC DNA]</scope>
    <source>
        <strain evidence="1 2">KUS-F28377</strain>
    </source>
</reference>
<dbReference type="OrthoDB" id="2217005at2759"/>
<dbReference type="InParanoid" id="A0A1C7N3X7"/>
<evidence type="ECO:0000313" key="1">
    <source>
        <dbReference type="EMBL" id="OBZ83771.1"/>
    </source>
</evidence>
<keyword evidence="2" id="KW-1185">Reference proteome</keyword>
<comment type="caution">
    <text evidence="1">The sequence shown here is derived from an EMBL/GenBank/DDBJ whole genome shotgun (WGS) entry which is preliminary data.</text>
</comment>
<proteinExistence type="predicted"/>
<protein>
    <submittedName>
        <fullName evidence="1">Uncharacterized protein</fullName>
    </submittedName>
</protein>
<feature type="non-terminal residue" evidence="1">
    <location>
        <position position="1"/>
    </location>
</feature>